<comment type="caution">
    <text evidence="1">The sequence shown here is derived from an EMBL/GenBank/DDBJ whole genome shotgun (WGS) entry which is preliminary data.</text>
</comment>
<dbReference type="AlphaFoldDB" id="A0AAU9VJ59"/>
<evidence type="ECO:0000313" key="2">
    <source>
        <dbReference type="Proteomes" id="UP001159428"/>
    </source>
</evidence>
<evidence type="ECO:0000313" key="1">
    <source>
        <dbReference type="EMBL" id="CAH3031339.1"/>
    </source>
</evidence>
<dbReference type="Proteomes" id="UP001159428">
    <property type="component" value="Unassembled WGS sequence"/>
</dbReference>
<reference evidence="1 2" key="1">
    <citation type="submission" date="2022-05" db="EMBL/GenBank/DDBJ databases">
        <authorList>
            <consortium name="Genoscope - CEA"/>
            <person name="William W."/>
        </authorList>
    </citation>
    <scope>NUCLEOTIDE SEQUENCE [LARGE SCALE GENOMIC DNA]</scope>
</reference>
<keyword evidence="2" id="KW-1185">Reference proteome</keyword>
<dbReference type="EMBL" id="CALNXJ010000001">
    <property type="protein sequence ID" value="CAH3031339.1"/>
    <property type="molecule type" value="Genomic_DNA"/>
</dbReference>
<proteinExistence type="predicted"/>
<organism evidence="1 2">
    <name type="scientific">Pocillopora meandrina</name>
    <dbReference type="NCBI Taxonomy" id="46732"/>
    <lineage>
        <taxon>Eukaryota</taxon>
        <taxon>Metazoa</taxon>
        <taxon>Cnidaria</taxon>
        <taxon>Anthozoa</taxon>
        <taxon>Hexacorallia</taxon>
        <taxon>Scleractinia</taxon>
        <taxon>Astrocoeniina</taxon>
        <taxon>Pocilloporidae</taxon>
        <taxon>Pocillopora</taxon>
    </lineage>
</organism>
<gene>
    <name evidence="1" type="ORF">PMEA_00000030</name>
</gene>
<accession>A0AAU9VJ59</accession>
<protein>
    <submittedName>
        <fullName evidence="1">Uncharacterized protein</fullName>
    </submittedName>
</protein>
<name>A0AAU9VJ59_9CNID</name>
<sequence>MKDKWENDGRKEFTEDQRKNVNGKNGDHWFSVTVCVAPLAVYNRSPSEYEALHGLRILQLPNSKSLRQAIKDDSVNPSIDEEYLLGQYKIYANFQKNREEEGHHKSLALQVLMWNEVKIQMKVTQNLKGASMTGLSAPEDELKVPHDVFSATVQPGAQKASFIVQFLW</sequence>